<dbReference type="InterPro" id="IPR051312">
    <property type="entry name" value="Diverse_Substr_Oxidored"/>
</dbReference>
<accession>A0A537LBG8</accession>
<dbReference type="GO" id="GO:0016491">
    <property type="term" value="F:oxidoreductase activity"/>
    <property type="evidence" value="ECO:0007669"/>
    <property type="project" value="UniProtKB-KW"/>
</dbReference>
<evidence type="ECO:0000313" key="6">
    <source>
        <dbReference type="Proteomes" id="UP000319353"/>
    </source>
</evidence>
<dbReference type="InterPro" id="IPR036318">
    <property type="entry name" value="FAD-bd_PCMH-like_sf"/>
</dbReference>
<evidence type="ECO:0000256" key="2">
    <source>
        <dbReference type="ARBA" id="ARBA00022827"/>
    </source>
</evidence>
<keyword evidence="3" id="KW-0560">Oxidoreductase</keyword>
<keyword evidence="1" id="KW-0285">Flavoprotein</keyword>
<dbReference type="SUPFAM" id="SSF55447">
    <property type="entry name" value="CO dehydrogenase flavoprotein C-terminal domain-like"/>
    <property type="match status" value="1"/>
</dbReference>
<dbReference type="AlphaFoldDB" id="A0A537LBG8"/>
<dbReference type="Gene3D" id="3.30.390.50">
    <property type="entry name" value="CO dehydrogenase flavoprotein, C-terminal domain"/>
    <property type="match status" value="1"/>
</dbReference>
<dbReference type="PROSITE" id="PS51387">
    <property type="entry name" value="FAD_PCMH"/>
    <property type="match status" value="1"/>
</dbReference>
<protein>
    <submittedName>
        <fullName evidence="5">Xanthine dehydrogenase family protein subunit M</fullName>
    </submittedName>
</protein>
<dbReference type="PANTHER" id="PTHR42659:SF2">
    <property type="entry name" value="XANTHINE DEHYDROGENASE SUBUNIT C-RELATED"/>
    <property type="match status" value="1"/>
</dbReference>
<dbReference type="InterPro" id="IPR005107">
    <property type="entry name" value="CO_DH_flav_C"/>
</dbReference>
<dbReference type="SMART" id="SM01092">
    <property type="entry name" value="CO_deh_flav_C"/>
    <property type="match status" value="1"/>
</dbReference>
<evidence type="ECO:0000313" key="5">
    <source>
        <dbReference type="EMBL" id="TMJ05363.1"/>
    </source>
</evidence>
<name>A0A537LBG8_9BACT</name>
<dbReference type="InterPro" id="IPR036683">
    <property type="entry name" value="CO_DH_flav_C_dom_sf"/>
</dbReference>
<dbReference type="Gene3D" id="3.30.43.10">
    <property type="entry name" value="Uridine Diphospho-n-acetylenolpyruvylglucosamine Reductase, domain 2"/>
    <property type="match status" value="1"/>
</dbReference>
<feature type="domain" description="FAD-binding PCMH-type" evidence="4">
    <location>
        <begin position="1"/>
        <end position="169"/>
    </location>
</feature>
<gene>
    <name evidence="5" type="ORF">E6H01_03060</name>
</gene>
<comment type="caution">
    <text evidence="5">The sequence shown here is derived from an EMBL/GenBank/DDBJ whole genome shotgun (WGS) entry which is preliminary data.</text>
</comment>
<dbReference type="Pfam" id="PF00941">
    <property type="entry name" value="FAD_binding_5"/>
    <property type="match status" value="1"/>
</dbReference>
<evidence type="ECO:0000256" key="1">
    <source>
        <dbReference type="ARBA" id="ARBA00022630"/>
    </source>
</evidence>
<dbReference type="SUPFAM" id="SSF56176">
    <property type="entry name" value="FAD-binding/transporter-associated domain-like"/>
    <property type="match status" value="1"/>
</dbReference>
<dbReference type="InterPro" id="IPR002346">
    <property type="entry name" value="Mopterin_DH_FAD-bd"/>
</dbReference>
<dbReference type="PANTHER" id="PTHR42659">
    <property type="entry name" value="XANTHINE DEHYDROGENASE SUBUNIT C-RELATED"/>
    <property type="match status" value="1"/>
</dbReference>
<dbReference type="InterPro" id="IPR016169">
    <property type="entry name" value="FAD-bd_PCMH_sub2"/>
</dbReference>
<dbReference type="InterPro" id="IPR016167">
    <property type="entry name" value="FAD-bd_PCMH_sub1"/>
</dbReference>
<dbReference type="EMBL" id="VBAL01000028">
    <property type="protein sequence ID" value="TMJ05363.1"/>
    <property type="molecule type" value="Genomic_DNA"/>
</dbReference>
<keyword evidence="2" id="KW-0274">FAD</keyword>
<proteinExistence type="predicted"/>
<dbReference type="InterPro" id="IPR016166">
    <property type="entry name" value="FAD-bd_PCMH"/>
</dbReference>
<organism evidence="5 6">
    <name type="scientific">Candidatus Segetimicrobium genomatis</name>
    <dbReference type="NCBI Taxonomy" id="2569760"/>
    <lineage>
        <taxon>Bacteria</taxon>
        <taxon>Bacillati</taxon>
        <taxon>Candidatus Sysuimicrobiota</taxon>
        <taxon>Candidatus Sysuimicrobiia</taxon>
        <taxon>Candidatus Sysuimicrobiales</taxon>
        <taxon>Candidatus Segetimicrobiaceae</taxon>
        <taxon>Candidatus Segetimicrobium</taxon>
    </lineage>
</organism>
<reference evidence="5 6" key="1">
    <citation type="journal article" date="2019" name="Nat. Microbiol.">
        <title>Mediterranean grassland soil C-N compound turnover is dependent on rainfall and depth, and is mediated by genomically divergent microorganisms.</title>
        <authorList>
            <person name="Diamond S."/>
            <person name="Andeer P.F."/>
            <person name="Li Z."/>
            <person name="Crits-Christoph A."/>
            <person name="Burstein D."/>
            <person name="Anantharaman K."/>
            <person name="Lane K.R."/>
            <person name="Thomas B.C."/>
            <person name="Pan C."/>
            <person name="Northen T.R."/>
            <person name="Banfield J.F."/>
        </authorList>
    </citation>
    <scope>NUCLEOTIDE SEQUENCE [LARGE SCALE GENOMIC DNA]</scope>
    <source>
        <strain evidence="5">NP_4</strain>
    </source>
</reference>
<dbReference type="Proteomes" id="UP000319353">
    <property type="component" value="Unassembled WGS sequence"/>
</dbReference>
<dbReference type="Gene3D" id="3.30.465.10">
    <property type="match status" value="1"/>
</dbReference>
<evidence type="ECO:0000256" key="3">
    <source>
        <dbReference type="ARBA" id="ARBA00023002"/>
    </source>
</evidence>
<sequence>MDVLLPRTLDEALEMKAAAPAAMPIAGGTDVMVELNFDRRRPATILDVSRLPELRTWRKEDGAFFLGAGVTYARIVNDLTMFPALMQASRTVGSPQIRNRGTVGGNLGTASPAGDALPVLAAYDAEVVLARAGGVTRALPWHQFMVGPKKTVIAPDELILGARWKIARGPGSFSKVGTRNAMVIAVASLCLLFDEGGRTVRVALGSVGPTILRAPDAEQFLARVLHDAGAWDNPRVPVPPAAIEEFAGRVAQAGRPIDDVRGTAAYRRHACTVLAQRALTWALSDRKLKETR</sequence>
<evidence type="ECO:0000259" key="4">
    <source>
        <dbReference type="PROSITE" id="PS51387"/>
    </source>
</evidence>
<dbReference type="GO" id="GO:0071949">
    <property type="term" value="F:FAD binding"/>
    <property type="evidence" value="ECO:0007669"/>
    <property type="project" value="InterPro"/>
</dbReference>